<dbReference type="Proteomes" id="UP000501690">
    <property type="component" value="Linkage Group LG10"/>
</dbReference>
<evidence type="ECO:0000313" key="2">
    <source>
        <dbReference type="Proteomes" id="UP000501690"/>
    </source>
</evidence>
<accession>A0A4D6NG98</accession>
<dbReference type="EMBL" id="CP039354">
    <property type="protein sequence ID" value="QCE11589.1"/>
    <property type="molecule type" value="Genomic_DNA"/>
</dbReference>
<organism evidence="1 2">
    <name type="scientific">Vigna unguiculata</name>
    <name type="common">Cowpea</name>
    <dbReference type="NCBI Taxonomy" id="3917"/>
    <lineage>
        <taxon>Eukaryota</taxon>
        <taxon>Viridiplantae</taxon>
        <taxon>Streptophyta</taxon>
        <taxon>Embryophyta</taxon>
        <taxon>Tracheophyta</taxon>
        <taxon>Spermatophyta</taxon>
        <taxon>Magnoliopsida</taxon>
        <taxon>eudicotyledons</taxon>
        <taxon>Gunneridae</taxon>
        <taxon>Pentapetalae</taxon>
        <taxon>rosids</taxon>
        <taxon>fabids</taxon>
        <taxon>Fabales</taxon>
        <taxon>Fabaceae</taxon>
        <taxon>Papilionoideae</taxon>
        <taxon>50 kb inversion clade</taxon>
        <taxon>NPAAA clade</taxon>
        <taxon>indigoferoid/millettioid clade</taxon>
        <taxon>Phaseoleae</taxon>
        <taxon>Vigna</taxon>
    </lineage>
</organism>
<keyword evidence="2" id="KW-1185">Reference proteome</keyword>
<gene>
    <name evidence="1" type="ORF">DEO72_LG10g2822</name>
</gene>
<sequence length="122" mass="12975">MAARAAVGDRNSKDIPAPRGAWRQGVFHQATNPETMGMSGAWCLAAGHVSPGGLGRFRLAALKLRQAIILLSMASGRFISNYSRVGIRASSPFLFVTGDDRVIHYTGVDDDTGDVVDAQATE</sequence>
<evidence type="ECO:0000313" key="1">
    <source>
        <dbReference type="EMBL" id="QCE11589.1"/>
    </source>
</evidence>
<dbReference type="AlphaFoldDB" id="A0A4D6NG98"/>
<proteinExistence type="predicted"/>
<reference evidence="1 2" key="1">
    <citation type="submission" date="2019-04" db="EMBL/GenBank/DDBJ databases">
        <title>An improved genome assembly and genetic linkage map for asparagus bean, Vigna unguiculata ssp. sesquipedialis.</title>
        <authorList>
            <person name="Xia Q."/>
            <person name="Zhang R."/>
            <person name="Dong Y."/>
        </authorList>
    </citation>
    <scope>NUCLEOTIDE SEQUENCE [LARGE SCALE GENOMIC DNA]</scope>
    <source>
        <tissue evidence="1">Leaf</tissue>
    </source>
</reference>
<name>A0A4D6NG98_VIGUN</name>
<protein>
    <submittedName>
        <fullName evidence="1">Uncharacterized protein</fullName>
    </submittedName>
</protein>